<sequence>MKARLKKKFLIIFIVLALLLITAVWYFQFTKIGYIQSIPFRPEFQEIENNVYLNKDNSLTPDEILEVTSEAKARVKNFYGDMQCLDNTMVVICDDKKISDKIGEKDTTTFLFPTKKDYICLSNEYFNVDVVAHEFTHAELHSYLSSNTQRNLPVWFDEGLATQNDYREKYNYENWVKRTDNGKKATPLKDMDSYSEFQSKDEDERQFHYLCAKHEIKEWLDNHSVQELMELVKAVNDGEDFYVLYSQP</sequence>
<organism evidence="2 3">
    <name type="scientific">Ruminococcus albus</name>
    <dbReference type="NCBI Taxonomy" id="1264"/>
    <lineage>
        <taxon>Bacteria</taxon>
        <taxon>Bacillati</taxon>
        <taxon>Bacillota</taxon>
        <taxon>Clostridia</taxon>
        <taxon>Eubacteriales</taxon>
        <taxon>Oscillospiraceae</taxon>
        <taxon>Ruminococcus</taxon>
    </lineage>
</organism>
<keyword evidence="1" id="KW-0472">Membrane</keyword>
<dbReference type="RefSeq" id="WP_074831524.1">
    <property type="nucleotide sequence ID" value="NZ_FOAT01000004.1"/>
</dbReference>
<dbReference type="AlphaFoldDB" id="A0A1H7J0L7"/>
<gene>
    <name evidence="2" type="ORF">SAMN05216469_104153</name>
</gene>
<evidence type="ECO:0000313" key="2">
    <source>
        <dbReference type="EMBL" id="SEK67742.1"/>
    </source>
</evidence>
<dbReference type="EMBL" id="FOAT01000004">
    <property type="protein sequence ID" value="SEK67742.1"/>
    <property type="molecule type" value="Genomic_DNA"/>
</dbReference>
<keyword evidence="1" id="KW-0812">Transmembrane</keyword>
<evidence type="ECO:0000256" key="1">
    <source>
        <dbReference type="SAM" id="Phobius"/>
    </source>
</evidence>
<proteinExistence type="predicted"/>
<name>A0A1H7J0L7_RUMAL</name>
<dbReference type="Proteomes" id="UP000186015">
    <property type="component" value="Unassembled WGS sequence"/>
</dbReference>
<accession>A0A1H7J0L7</accession>
<reference evidence="2 3" key="1">
    <citation type="submission" date="2016-10" db="EMBL/GenBank/DDBJ databases">
        <authorList>
            <person name="de Groot N.N."/>
        </authorList>
    </citation>
    <scope>NUCLEOTIDE SEQUENCE [LARGE SCALE GENOMIC DNA]</scope>
    <source>
        <strain evidence="2 3">KH2T6</strain>
    </source>
</reference>
<feature type="transmembrane region" description="Helical" evidence="1">
    <location>
        <begin position="9"/>
        <end position="27"/>
    </location>
</feature>
<evidence type="ECO:0008006" key="4">
    <source>
        <dbReference type="Google" id="ProtNLM"/>
    </source>
</evidence>
<protein>
    <recommendedName>
        <fullName evidence="4">Peptidase MA superfamily protein</fullName>
    </recommendedName>
</protein>
<evidence type="ECO:0000313" key="3">
    <source>
        <dbReference type="Proteomes" id="UP000186015"/>
    </source>
</evidence>
<keyword evidence="1" id="KW-1133">Transmembrane helix</keyword>
<dbReference type="OrthoDB" id="43895at2"/>